<keyword evidence="3" id="KW-1185">Reference proteome</keyword>
<dbReference type="SUPFAM" id="SSF50129">
    <property type="entry name" value="GroES-like"/>
    <property type="match status" value="1"/>
</dbReference>
<dbReference type="Proteomes" id="UP001368500">
    <property type="component" value="Unassembled WGS sequence"/>
</dbReference>
<dbReference type="SUPFAM" id="SSF51735">
    <property type="entry name" value="NAD(P)-binding Rossmann-fold domains"/>
    <property type="match status" value="1"/>
</dbReference>
<dbReference type="Pfam" id="PF00107">
    <property type="entry name" value="ADH_zinc_N"/>
    <property type="match status" value="1"/>
</dbReference>
<dbReference type="InterPro" id="IPR011032">
    <property type="entry name" value="GroES-like_sf"/>
</dbReference>
<evidence type="ECO:0000313" key="3">
    <source>
        <dbReference type="Proteomes" id="UP001368500"/>
    </source>
</evidence>
<dbReference type="SMART" id="SM00829">
    <property type="entry name" value="PKS_ER"/>
    <property type="match status" value="1"/>
</dbReference>
<keyword evidence="2" id="KW-0560">Oxidoreductase</keyword>
<dbReference type="InterPro" id="IPR051397">
    <property type="entry name" value="Zn-ADH-like_protein"/>
</dbReference>
<dbReference type="CDD" id="cd08288">
    <property type="entry name" value="MDR_yhdh"/>
    <property type="match status" value="1"/>
</dbReference>
<dbReference type="GO" id="GO:0016491">
    <property type="term" value="F:oxidoreductase activity"/>
    <property type="evidence" value="ECO:0007669"/>
    <property type="project" value="UniProtKB-KW"/>
</dbReference>
<evidence type="ECO:0000313" key="2">
    <source>
        <dbReference type="EMBL" id="MEK8027140.1"/>
    </source>
</evidence>
<dbReference type="InterPro" id="IPR036291">
    <property type="entry name" value="NAD(P)-bd_dom_sf"/>
</dbReference>
<dbReference type="EC" id="1.-.-.-" evidence="2"/>
<dbReference type="InterPro" id="IPR013154">
    <property type="entry name" value="ADH-like_N"/>
</dbReference>
<dbReference type="PANTHER" id="PTHR43677">
    <property type="entry name" value="SHORT-CHAIN DEHYDROGENASE/REDUCTASE"/>
    <property type="match status" value="1"/>
</dbReference>
<sequence length="331" mass="34326">MFQALLIERPAPDAPQTCALRTLDEAALPAGEVTVRISHSTLNYKDALAITGRAPIARIWPLVPGIDFAGTVEASADPAWQVGDAVVLNGWGVGENHWGGLAQKARVPGRFLVPLQAPFTARQAMGIGTAGYTAMLCVLALERHGLKPGAGPVLVTGAAGGVGSIAVAVLARLGFEVAALTGRPEQGDFLRSLGAARIVDRADYARPGKPLARETWAGAVDVAGGAVLANVCAAMRYDGVVAACGLAAGMDWPATVAPFILRGVTLAGVESVMVPYERRLQAWQRLARDLDPALLESLLSDIGLAQAIETAPRILAGEVRGRVVVDVGQVG</sequence>
<feature type="domain" description="Enoyl reductase (ER)" evidence="1">
    <location>
        <begin position="13"/>
        <end position="325"/>
    </location>
</feature>
<dbReference type="EMBL" id="JBBUTF010000012">
    <property type="protein sequence ID" value="MEK8027140.1"/>
    <property type="molecule type" value="Genomic_DNA"/>
</dbReference>
<reference evidence="2 3" key="1">
    <citation type="submission" date="2024-04" db="EMBL/GenBank/DDBJ databases">
        <title>Novel species of the genus Ideonella isolated from streams.</title>
        <authorList>
            <person name="Lu H."/>
        </authorList>
    </citation>
    <scope>NUCLEOTIDE SEQUENCE [LARGE SCALE GENOMIC DNA]</scope>
    <source>
        <strain evidence="2 3">BYS139W</strain>
    </source>
</reference>
<dbReference type="InterPro" id="IPR020843">
    <property type="entry name" value="ER"/>
</dbReference>
<evidence type="ECO:0000259" key="1">
    <source>
        <dbReference type="SMART" id="SM00829"/>
    </source>
</evidence>
<organism evidence="2 3">
    <name type="scientific">Pseudaquabacterium rugosum</name>
    <dbReference type="NCBI Taxonomy" id="2984194"/>
    <lineage>
        <taxon>Bacteria</taxon>
        <taxon>Pseudomonadati</taxon>
        <taxon>Pseudomonadota</taxon>
        <taxon>Betaproteobacteria</taxon>
        <taxon>Burkholderiales</taxon>
        <taxon>Sphaerotilaceae</taxon>
        <taxon>Pseudaquabacterium</taxon>
    </lineage>
</organism>
<dbReference type="Pfam" id="PF08240">
    <property type="entry name" value="ADH_N"/>
    <property type="match status" value="1"/>
</dbReference>
<name>A0ABU9BEM4_9BURK</name>
<dbReference type="Gene3D" id="3.90.180.10">
    <property type="entry name" value="Medium-chain alcohol dehydrogenases, catalytic domain"/>
    <property type="match status" value="1"/>
</dbReference>
<dbReference type="InterPro" id="IPR013149">
    <property type="entry name" value="ADH-like_C"/>
</dbReference>
<dbReference type="NCBIfam" id="TIGR02823">
    <property type="entry name" value="oxido_YhdH"/>
    <property type="match status" value="1"/>
</dbReference>
<comment type="caution">
    <text evidence="2">The sequence shown here is derived from an EMBL/GenBank/DDBJ whole genome shotgun (WGS) entry which is preliminary data.</text>
</comment>
<dbReference type="InterPro" id="IPR014188">
    <property type="entry name" value="Acrylyl-CoA_reductase_AcuI"/>
</dbReference>
<gene>
    <name evidence="2" type="ORF">AACH11_14320</name>
</gene>
<dbReference type="RefSeq" id="WP_341374914.1">
    <property type="nucleotide sequence ID" value="NZ_JBBUTF010000012.1"/>
</dbReference>
<dbReference type="Gene3D" id="3.40.50.720">
    <property type="entry name" value="NAD(P)-binding Rossmann-like Domain"/>
    <property type="match status" value="1"/>
</dbReference>
<dbReference type="PANTHER" id="PTHR43677:SF1">
    <property type="entry name" value="ACRYLYL-COA REDUCTASE ACUI-RELATED"/>
    <property type="match status" value="1"/>
</dbReference>
<proteinExistence type="predicted"/>
<protein>
    <submittedName>
        <fullName evidence="2">MDR family oxidoreductase</fullName>
        <ecNumber evidence="2">1.-.-.-</ecNumber>
    </submittedName>
</protein>
<accession>A0ABU9BEM4</accession>